<evidence type="ECO:0000256" key="3">
    <source>
        <dbReference type="SAM" id="MobiDB-lite"/>
    </source>
</evidence>
<name>A0A9P7Y7T2_9HELO</name>
<sequence>MSEVDHGAQLPQEAALEPAKPITADLLLGIEEKQRVRFGGGKVKTGCVVLDEVLGGETRGRGDADGDGKGNGGGGLERGIVVGVSAEGREGEGVLISLNLIATMLMPYLTSSSTPKTTQPIAQIIDTTGSFPLALFANVVRSRLLSSIVPSHQTGPETANYTVVAENDNSRTAWQEGDIEELVGQALEIVAVSRVFDIEGLWEVLGEMNRPPAQTSPPAAQQQDKRETVRTSRPDWELPIEREIDDSQAETTPALSPPMEKQANEPELTTSHEEGIQILLIHTLTPLLTSTLSTRPKPEAHALITALSNTIHTLTTTHNILTILHNTAVPTSPSSKFHHESGGGSERKARRETHLAPSVFPSGTVKPALGLIFDQFVCLNILISPLPKSRGDAAVLYGHDSNNPLSSTVDPNHCLVIEILKDESPTSSSRLGAREASWTAVDVDGAGTGFVAAFEESACPRGEALGREREARGGSGARDQGEGRGRGRG</sequence>
<feature type="region of interest" description="Disordered" evidence="3">
    <location>
        <begin position="58"/>
        <end position="77"/>
    </location>
</feature>
<dbReference type="EMBL" id="MU252014">
    <property type="protein sequence ID" value="KAG9228227.1"/>
    <property type="molecule type" value="Genomic_DNA"/>
</dbReference>
<dbReference type="GO" id="GO:0008094">
    <property type="term" value="F:ATP-dependent activity, acting on DNA"/>
    <property type="evidence" value="ECO:0007669"/>
    <property type="project" value="TreeGrafter"/>
</dbReference>
<evidence type="ECO:0000313" key="4">
    <source>
        <dbReference type="EMBL" id="KAG9228227.1"/>
    </source>
</evidence>
<dbReference type="InterPro" id="IPR051988">
    <property type="entry name" value="HRR_RAD51_Paralog"/>
</dbReference>
<keyword evidence="2" id="KW-0539">Nucleus</keyword>
<gene>
    <name evidence="4" type="ORF">BJ875DRAFT_389838</name>
</gene>
<dbReference type="Gene3D" id="3.40.50.300">
    <property type="entry name" value="P-loop containing nucleotide triphosphate hydrolases"/>
    <property type="match status" value="1"/>
</dbReference>
<dbReference type="OrthoDB" id="336321at2759"/>
<proteinExistence type="predicted"/>
<dbReference type="PANTHER" id="PTHR46457:SF1">
    <property type="entry name" value="DNA REPAIR PROTEIN RAD51 HOMOLOG 4"/>
    <property type="match status" value="1"/>
</dbReference>
<dbReference type="GO" id="GO:0005657">
    <property type="term" value="C:replication fork"/>
    <property type="evidence" value="ECO:0007669"/>
    <property type="project" value="TreeGrafter"/>
</dbReference>
<feature type="compositionally biased region" description="Basic and acidic residues" evidence="3">
    <location>
        <begin position="223"/>
        <end position="242"/>
    </location>
</feature>
<dbReference type="GO" id="GO:0005815">
    <property type="term" value="C:microtubule organizing center"/>
    <property type="evidence" value="ECO:0007669"/>
    <property type="project" value="TreeGrafter"/>
</dbReference>
<feature type="compositionally biased region" description="Basic and acidic residues" evidence="3">
    <location>
        <begin position="337"/>
        <end position="351"/>
    </location>
</feature>
<reference evidence="4" key="1">
    <citation type="journal article" date="2021" name="IMA Fungus">
        <title>Genomic characterization of three marine fungi, including Emericellopsis atlantica sp. nov. with signatures of a generalist lifestyle and marine biomass degradation.</title>
        <authorList>
            <person name="Hagestad O.C."/>
            <person name="Hou L."/>
            <person name="Andersen J.H."/>
            <person name="Hansen E.H."/>
            <person name="Altermark B."/>
            <person name="Li C."/>
            <person name="Kuhnert E."/>
            <person name="Cox R.J."/>
            <person name="Crous P.W."/>
            <person name="Spatafora J.W."/>
            <person name="Lail K."/>
            <person name="Amirebrahimi M."/>
            <person name="Lipzen A."/>
            <person name="Pangilinan J."/>
            <person name="Andreopoulos W."/>
            <person name="Hayes R.D."/>
            <person name="Ng V."/>
            <person name="Grigoriev I.V."/>
            <person name="Jackson S.A."/>
            <person name="Sutton T.D.S."/>
            <person name="Dobson A.D.W."/>
            <person name="Rama T."/>
        </authorList>
    </citation>
    <scope>NUCLEOTIDE SEQUENCE</scope>
    <source>
        <strain evidence="4">TRa018bII</strain>
    </source>
</reference>
<dbReference type="PANTHER" id="PTHR46457">
    <property type="entry name" value="DNA REPAIR PROTEIN RAD51 HOMOLOG 4"/>
    <property type="match status" value="1"/>
</dbReference>
<evidence type="ECO:0000256" key="2">
    <source>
        <dbReference type="ARBA" id="ARBA00023242"/>
    </source>
</evidence>
<dbReference type="InterPro" id="IPR027417">
    <property type="entry name" value="P-loop_NTPase"/>
</dbReference>
<dbReference type="Proteomes" id="UP000824998">
    <property type="component" value="Unassembled WGS sequence"/>
</dbReference>
<feature type="compositionally biased region" description="Basic and acidic residues" evidence="3">
    <location>
        <begin position="58"/>
        <end position="68"/>
    </location>
</feature>
<comment type="caution">
    <text evidence="4">The sequence shown here is derived from an EMBL/GenBank/DDBJ whole genome shotgun (WGS) entry which is preliminary data.</text>
</comment>
<feature type="compositionally biased region" description="Low complexity" evidence="3">
    <location>
        <begin position="211"/>
        <end position="222"/>
    </location>
</feature>
<accession>A0A9P7Y7T2</accession>
<dbReference type="GO" id="GO:0042148">
    <property type="term" value="P:DNA strand invasion"/>
    <property type="evidence" value="ECO:0007669"/>
    <property type="project" value="TreeGrafter"/>
</dbReference>
<dbReference type="AlphaFoldDB" id="A0A9P7Y7T2"/>
<dbReference type="GO" id="GO:0000723">
    <property type="term" value="P:telomere maintenance"/>
    <property type="evidence" value="ECO:0007669"/>
    <property type="project" value="TreeGrafter"/>
</dbReference>
<comment type="subcellular location">
    <subcellularLocation>
        <location evidence="1">Nucleus</location>
    </subcellularLocation>
</comment>
<evidence type="ECO:0000313" key="5">
    <source>
        <dbReference type="Proteomes" id="UP000824998"/>
    </source>
</evidence>
<feature type="region of interest" description="Disordered" evidence="3">
    <location>
        <begin position="462"/>
        <end position="489"/>
    </location>
</feature>
<feature type="compositionally biased region" description="Basic and acidic residues" evidence="3">
    <location>
        <begin position="479"/>
        <end position="489"/>
    </location>
</feature>
<protein>
    <submittedName>
        <fullName evidence="4">Uncharacterized protein</fullName>
    </submittedName>
</protein>
<feature type="region of interest" description="Disordered" evidence="3">
    <location>
        <begin position="209"/>
        <end position="271"/>
    </location>
</feature>
<dbReference type="GO" id="GO:0033063">
    <property type="term" value="C:Rad51B-Rad51C-Rad51D-XRCC2 complex"/>
    <property type="evidence" value="ECO:0007669"/>
    <property type="project" value="TreeGrafter"/>
</dbReference>
<dbReference type="GO" id="GO:0003697">
    <property type="term" value="F:single-stranded DNA binding"/>
    <property type="evidence" value="ECO:0007669"/>
    <property type="project" value="TreeGrafter"/>
</dbReference>
<dbReference type="GO" id="GO:0000400">
    <property type="term" value="F:four-way junction DNA binding"/>
    <property type="evidence" value="ECO:0007669"/>
    <property type="project" value="TreeGrafter"/>
</dbReference>
<feature type="region of interest" description="Disordered" evidence="3">
    <location>
        <begin position="331"/>
        <end position="351"/>
    </location>
</feature>
<dbReference type="GO" id="GO:0007131">
    <property type="term" value="P:reciprocal meiotic recombination"/>
    <property type="evidence" value="ECO:0007669"/>
    <property type="project" value="TreeGrafter"/>
</dbReference>
<organism evidence="4 5">
    <name type="scientific">Amylocarpus encephaloides</name>
    <dbReference type="NCBI Taxonomy" id="45428"/>
    <lineage>
        <taxon>Eukaryota</taxon>
        <taxon>Fungi</taxon>
        <taxon>Dikarya</taxon>
        <taxon>Ascomycota</taxon>
        <taxon>Pezizomycotina</taxon>
        <taxon>Leotiomycetes</taxon>
        <taxon>Helotiales</taxon>
        <taxon>Helotiales incertae sedis</taxon>
        <taxon>Amylocarpus</taxon>
    </lineage>
</organism>
<evidence type="ECO:0000256" key="1">
    <source>
        <dbReference type="ARBA" id="ARBA00004123"/>
    </source>
</evidence>
<keyword evidence="5" id="KW-1185">Reference proteome</keyword>
<dbReference type="GO" id="GO:0000724">
    <property type="term" value="P:double-strand break repair via homologous recombination"/>
    <property type="evidence" value="ECO:0007669"/>
    <property type="project" value="TreeGrafter"/>
</dbReference>